<evidence type="ECO:0000259" key="6">
    <source>
        <dbReference type="Pfam" id="PF13515"/>
    </source>
</evidence>
<sequence>MAADGQDFDRNTFNLNPRASLRQSSYIDPATGKRLSKTFTLHNFDRPDVFNHAVDDTTPLLGQIEEISPGCPGPYHGSWASKSLELAGRAKQFMLSDTGKGIFKCALAYFLGSLATFVPRLSLLFGRQNSKHMVATITVYFHPARSLGSMLDALLLATSAFLYVAVVSLLSMTVAAFFSDTVHLIELGHAIVLVVFVGGGLGFVGWIKLRRNDPLVNIACSLSSLSLVTILTKEGAIQAGDYSTKSIAQILKMIVAGVIATMLVSFLIFPISARHKLRKNLLQVTDTHADMLALITSSFLSGDEAELEDSVFQSISDQHKKLSSTIPQNLKEARYEHYFLGTERQALIEGRLAQCLQRISQSIGGLRSAAAMQFVVTKQPAFSSAQFAAENTLTPHWMDSMESSKVTMGEREWFNYSAPSSPIQGSGRPLTGSLSGPTPLPFRSPAQIFELFIENLGPSMRSLAFTLKEILDDCPFDASKRYIVSTNPKFKMSLDRALGLYKQSRQDAILAVYSQKDMFRSRPMPVQADWEDAAACCGHFSFSLVEVAESVKEYLNILDELQLEVDEHPSGKTWNWLKFWRSPYTHTELAGLDPDFAKLAKGSDEFEVKVSDKQLNVSPQHNVPQWPDQPRLKQIFFRYLYAAASFFRRDDIRFAIKVGLGALLYALPSFLSSTRPLYQHWRGEWGLVSYMLVCSMTIGASNTTGYSRVLGTCLGAVLAIAAWEISHDNPFILCLFGVCMAYWTAYIIIGKGKGPMGRFIMLTYNLSALYAYSLAGRDNDDDDGDEEDAAKNPLILAIAGHRVVAVISGCIWGLIITRAVWPISARQKLKDGLALLWLRMGLIWKRDPLATLTEGIPPDRYMNLREELYLQRFLAKLRGLAEASKSEFELRRPFPHATYGRILNSTEQMLGSFHAMNEVILKDLNTSPGEEALLKATAKERAQLCRRISHLFSVLASSMKLEYSITSDALPSIDNTRDRLLAKIFEYRQADAHEQRTKDEDYSLLYTYALVTGQLGLGIQDVLKEVENLFGVLDEEALRLQ</sequence>
<feature type="transmembrane region" description="Helical" evidence="5">
    <location>
        <begin position="729"/>
        <end position="749"/>
    </location>
</feature>
<name>A0A0D2ELU1_9EURO</name>
<gene>
    <name evidence="7" type="ORF">Z517_10098</name>
</gene>
<feature type="transmembrane region" description="Helical" evidence="5">
    <location>
        <begin position="795"/>
        <end position="821"/>
    </location>
</feature>
<feature type="transmembrane region" description="Helical" evidence="5">
    <location>
        <begin position="214"/>
        <end position="232"/>
    </location>
</feature>
<dbReference type="VEuPathDB" id="FungiDB:Z517_10098"/>
<dbReference type="OrthoDB" id="68611at2759"/>
<dbReference type="PANTHER" id="PTHR47804">
    <property type="entry name" value="60S RIBOSOMAL PROTEIN L19"/>
    <property type="match status" value="1"/>
</dbReference>
<evidence type="ECO:0000256" key="5">
    <source>
        <dbReference type="SAM" id="Phobius"/>
    </source>
</evidence>
<dbReference type="InterPro" id="IPR052430">
    <property type="entry name" value="IVT-Associated"/>
</dbReference>
<feature type="domain" description="Integral membrane bound transporter" evidence="6">
    <location>
        <begin position="677"/>
        <end position="816"/>
    </location>
</feature>
<keyword evidence="8" id="KW-1185">Reference proteome</keyword>
<dbReference type="Pfam" id="PF13515">
    <property type="entry name" value="FUSC_2"/>
    <property type="match status" value="1"/>
</dbReference>
<evidence type="ECO:0000256" key="3">
    <source>
        <dbReference type="ARBA" id="ARBA00022989"/>
    </source>
</evidence>
<feature type="transmembrane region" description="Helical" evidence="5">
    <location>
        <begin position="153"/>
        <end position="178"/>
    </location>
</feature>
<reference evidence="7 8" key="1">
    <citation type="submission" date="2015-01" db="EMBL/GenBank/DDBJ databases">
        <title>The Genome Sequence of Fonsecaea pedrosoi CBS 271.37.</title>
        <authorList>
            <consortium name="The Broad Institute Genomics Platform"/>
            <person name="Cuomo C."/>
            <person name="de Hoog S."/>
            <person name="Gorbushina A."/>
            <person name="Stielow B."/>
            <person name="Teixiera M."/>
            <person name="Abouelleil A."/>
            <person name="Chapman S.B."/>
            <person name="Priest M."/>
            <person name="Young S.K."/>
            <person name="Wortman J."/>
            <person name="Nusbaum C."/>
            <person name="Birren B."/>
        </authorList>
    </citation>
    <scope>NUCLEOTIDE SEQUENCE [LARGE SCALE GENOMIC DNA]</scope>
    <source>
        <strain evidence="7 8">CBS 271.37</strain>
    </source>
</reference>
<keyword evidence="4 5" id="KW-0472">Membrane</keyword>
<dbReference type="GeneID" id="25309588"/>
<dbReference type="GO" id="GO:0016020">
    <property type="term" value="C:membrane"/>
    <property type="evidence" value="ECO:0007669"/>
    <property type="project" value="UniProtKB-SubCell"/>
</dbReference>
<organism evidence="7 8">
    <name type="scientific">Fonsecaea pedrosoi CBS 271.37</name>
    <dbReference type="NCBI Taxonomy" id="1442368"/>
    <lineage>
        <taxon>Eukaryota</taxon>
        <taxon>Fungi</taxon>
        <taxon>Dikarya</taxon>
        <taxon>Ascomycota</taxon>
        <taxon>Pezizomycotina</taxon>
        <taxon>Eurotiomycetes</taxon>
        <taxon>Chaetothyriomycetidae</taxon>
        <taxon>Chaetothyriales</taxon>
        <taxon>Herpotrichiellaceae</taxon>
        <taxon>Fonsecaea</taxon>
    </lineage>
</organism>
<evidence type="ECO:0000313" key="7">
    <source>
        <dbReference type="EMBL" id="KIW75357.1"/>
    </source>
</evidence>
<accession>A0A0D2ELU1</accession>
<proteinExistence type="predicted"/>
<feature type="transmembrane region" description="Helical" evidence="5">
    <location>
        <begin position="247"/>
        <end position="269"/>
    </location>
</feature>
<feature type="transmembrane region" description="Helical" evidence="5">
    <location>
        <begin position="706"/>
        <end position="723"/>
    </location>
</feature>
<evidence type="ECO:0000256" key="4">
    <source>
        <dbReference type="ARBA" id="ARBA00023136"/>
    </source>
</evidence>
<evidence type="ECO:0000256" key="1">
    <source>
        <dbReference type="ARBA" id="ARBA00004141"/>
    </source>
</evidence>
<dbReference type="HOGENOM" id="CLU_001127_0_0_1"/>
<keyword evidence="2 5" id="KW-0812">Transmembrane</keyword>
<dbReference type="Proteomes" id="UP000053029">
    <property type="component" value="Unassembled WGS sequence"/>
</dbReference>
<evidence type="ECO:0000313" key="8">
    <source>
        <dbReference type="Proteomes" id="UP000053029"/>
    </source>
</evidence>
<dbReference type="STRING" id="1442368.A0A0D2ELU1"/>
<dbReference type="EMBL" id="KN846975">
    <property type="protein sequence ID" value="KIW75357.1"/>
    <property type="molecule type" value="Genomic_DNA"/>
</dbReference>
<protein>
    <recommendedName>
        <fullName evidence="6">Integral membrane bound transporter domain-containing protein</fullName>
    </recommendedName>
</protein>
<comment type="subcellular location">
    <subcellularLocation>
        <location evidence="1">Membrane</location>
        <topology evidence="1">Multi-pass membrane protein</topology>
    </subcellularLocation>
</comment>
<dbReference type="AlphaFoldDB" id="A0A0D2ELU1"/>
<feature type="transmembrane region" description="Helical" evidence="5">
    <location>
        <begin position="184"/>
        <end position="207"/>
    </location>
</feature>
<dbReference type="InterPro" id="IPR049453">
    <property type="entry name" value="Memb_transporter_dom"/>
</dbReference>
<keyword evidence="3 5" id="KW-1133">Transmembrane helix</keyword>
<feature type="transmembrane region" description="Helical" evidence="5">
    <location>
        <begin position="756"/>
        <end position="775"/>
    </location>
</feature>
<dbReference type="PANTHER" id="PTHR47804:SF1">
    <property type="entry name" value="DUF2421 DOMAIN-CONTAINING PROTEIN"/>
    <property type="match status" value="1"/>
</dbReference>
<evidence type="ECO:0000256" key="2">
    <source>
        <dbReference type="ARBA" id="ARBA00022692"/>
    </source>
</evidence>
<dbReference type="RefSeq" id="XP_013279165.1">
    <property type="nucleotide sequence ID" value="XM_013423711.1"/>
</dbReference>